<accession>M7T6D7</accession>
<dbReference type="eggNOG" id="ENOG502SDG8">
    <property type="taxonomic scope" value="Eukaryota"/>
</dbReference>
<evidence type="ECO:0000313" key="2">
    <source>
        <dbReference type="Proteomes" id="UP000012174"/>
    </source>
</evidence>
<gene>
    <name evidence="1" type="ORF">UCREL1_10873</name>
</gene>
<proteinExistence type="predicted"/>
<dbReference type="Proteomes" id="UP000012174">
    <property type="component" value="Unassembled WGS sequence"/>
</dbReference>
<keyword evidence="2" id="KW-1185">Reference proteome</keyword>
<dbReference type="OrthoDB" id="5391496at2759"/>
<sequence>MRSDDDHVKHRLLCSPIYQVAVSRHIRTIYTPTATHLRAYLSVFSTGNSKVVAPPARFAGQKKSPHLLLYGFLDLHRDTSEWSAQGLGNSAAALVDLGHRLSWDITVVEPRKEGYGTRLEQILKETVPILSGGGRRFGLDSEDGGWSGRTVEVGRVLMRWFRFQRSEWERDTDTDAHVNVDADKNQDTAMGDCPP</sequence>
<dbReference type="EMBL" id="KB707482">
    <property type="protein sequence ID" value="EMR62205.1"/>
    <property type="molecule type" value="Genomic_DNA"/>
</dbReference>
<reference evidence="2" key="1">
    <citation type="journal article" date="2013" name="Genome Announc.">
        <title>Draft genome sequence of the grapevine dieback fungus Eutypa lata UCR-EL1.</title>
        <authorList>
            <person name="Blanco-Ulate B."/>
            <person name="Rolshausen P.E."/>
            <person name="Cantu D."/>
        </authorList>
    </citation>
    <scope>NUCLEOTIDE SEQUENCE [LARGE SCALE GENOMIC DNA]</scope>
    <source>
        <strain evidence="2">UCR-EL1</strain>
    </source>
</reference>
<dbReference type="HOGENOM" id="CLU_1396317_0_0_1"/>
<protein>
    <submittedName>
        <fullName evidence="1">Uncharacterized protein</fullName>
    </submittedName>
</protein>
<evidence type="ECO:0000313" key="1">
    <source>
        <dbReference type="EMBL" id="EMR62205.1"/>
    </source>
</evidence>
<dbReference type="OMA" id="RHIRTIY"/>
<dbReference type="KEGG" id="ela:UCREL1_10873"/>
<dbReference type="AlphaFoldDB" id="M7T6D7"/>
<name>M7T6D7_EUTLA</name>
<organism evidence="1 2">
    <name type="scientific">Eutypa lata (strain UCR-EL1)</name>
    <name type="common">Grapevine dieback disease fungus</name>
    <name type="synonym">Eutypa armeniacae</name>
    <dbReference type="NCBI Taxonomy" id="1287681"/>
    <lineage>
        <taxon>Eukaryota</taxon>
        <taxon>Fungi</taxon>
        <taxon>Dikarya</taxon>
        <taxon>Ascomycota</taxon>
        <taxon>Pezizomycotina</taxon>
        <taxon>Sordariomycetes</taxon>
        <taxon>Xylariomycetidae</taxon>
        <taxon>Xylariales</taxon>
        <taxon>Diatrypaceae</taxon>
        <taxon>Eutypa</taxon>
    </lineage>
</organism>